<dbReference type="PRINTS" id="PR00455">
    <property type="entry name" value="HTHTETR"/>
</dbReference>
<dbReference type="InterPro" id="IPR050109">
    <property type="entry name" value="HTH-type_TetR-like_transc_reg"/>
</dbReference>
<feature type="domain" description="HTH tetR-type" evidence="4">
    <location>
        <begin position="20"/>
        <end position="80"/>
    </location>
</feature>
<dbReference type="InterPro" id="IPR009057">
    <property type="entry name" value="Homeodomain-like_sf"/>
</dbReference>
<dbReference type="PROSITE" id="PS50977">
    <property type="entry name" value="HTH_TETR_2"/>
    <property type="match status" value="1"/>
</dbReference>
<sequence length="216" mass="23631">MSDGKDRPSRARRTRRTSGDDREQAILASFEELLERRALPEISIDDIARGAGISRPTFYFYFPSKDAVLLSLLDRMVEQARAERDAALASAAGDPARAWRAAIETYYRIFRAHRAVSVAAADARVTNPEVRALWSQVMTNLVEETAAAIEGERARGAARPGVPARDLAVALNWMNERVLHAGFAGHAPTIDEAHVVDVLLAIWLAAIYGGSPPTPN</sequence>
<keyword evidence="1 2" id="KW-0238">DNA-binding</keyword>
<dbReference type="Pfam" id="PF21313">
    <property type="entry name" value="EthR_C"/>
    <property type="match status" value="1"/>
</dbReference>
<dbReference type="SUPFAM" id="SSF48498">
    <property type="entry name" value="Tetracyclin repressor-like, C-terminal domain"/>
    <property type="match status" value="1"/>
</dbReference>
<dbReference type="PANTHER" id="PTHR30055">
    <property type="entry name" value="HTH-TYPE TRANSCRIPTIONAL REGULATOR RUTR"/>
    <property type="match status" value="1"/>
</dbReference>
<name>A0ABS7U0F8_9BACT</name>
<protein>
    <submittedName>
        <fullName evidence="5">TetR/AcrR family transcriptional regulator</fullName>
    </submittedName>
</protein>
<evidence type="ECO:0000256" key="1">
    <source>
        <dbReference type="ARBA" id="ARBA00023125"/>
    </source>
</evidence>
<organism evidence="5 6">
    <name type="scientific">Nannocystis pusilla</name>
    <dbReference type="NCBI Taxonomy" id="889268"/>
    <lineage>
        <taxon>Bacteria</taxon>
        <taxon>Pseudomonadati</taxon>
        <taxon>Myxococcota</taxon>
        <taxon>Polyangia</taxon>
        <taxon>Nannocystales</taxon>
        <taxon>Nannocystaceae</taxon>
        <taxon>Nannocystis</taxon>
    </lineage>
</organism>
<feature type="DNA-binding region" description="H-T-H motif" evidence="2">
    <location>
        <begin position="43"/>
        <end position="62"/>
    </location>
</feature>
<evidence type="ECO:0000313" key="6">
    <source>
        <dbReference type="Proteomes" id="UP001139031"/>
    </source>
</evidence>
<feature type="region of interest" description="Disordered" evidence="3">
    <location>
        <begin position="1"/>
        <end position="21"/>
    </location>
</feature>
<evidence type="ECO:0000259" key="4">
    <source>
        <dbReference type="PROSITE" id="PS50977"/>
    </source>
</evidence>
<dbReference type="EMBL" id="JAIRAU010000044">
    <property type="protein sequence ID" value="MBZ5713929.1"/>
    <property type="molecule type" value="Genomic_DNA"/>
</dbReference>
<evidence type="ECO:0000313" key="5">
    <source>
        <dbReference type="EMBL" id="MBZ5713929.1"/>
    </source>
</evidence>
<proteinExistence type="predicted"/>
<evidence type="ECO:0000256" key="3">
    <source>
        <dbReference type="SAM" id="MobiDB-lite"/>
    </source>
</evidence>
<dbReference type="Pfam" id="PF00440">
    <property type="entry name" value="TetR_N"/>
    <property type="match status" value="1"/>
</dbReference>
<dbReference type="SUPFAM" id="SSF46689">
    <property type="entry name" value="Homeodomain-like"/>
    <property type="match status" value="1"/>
</dbReference>
<dbReference type="Proteomes" id="UP001139031">
    <property type="component" value="Unassembled WGS sequence"/>
</dbReference>
<dbReference type="Gene3D" id="1.10.357.10">
    <property type="entry name" value="Tetracycline Repressor, domain 2"/>
    <property type="match status" value="1"/>
</dbReference>
<reference evidence="5" key="1">
    <citation type="submission" date="2021-08" db="EMBL/GenBank/DDBJ databases">
        <authorList>
            <person name="Stevens D.C."/>
        </authorList>
    </citation>
    <scope>NUCLEOTIDE SEQUENCE</scope>
    <source>
        <strain evidence="5">DSM 53165</strain>
    </source>
</reference>
<dbReference type="Gene3D" id="1.10.10.60">
    <property type="entry name" value="Homeodomain-like"/>
    <property type="match status" value="1"/>
</dbReference>
<accession>A0ABS7U0F8</accession>
<comment type="caution">
    <text evidence="5">The sequence shown here is derived from an EMBL/GenBank/DDBJ whole genome shotgun (WGS) entry which is preliminary data.</text>
</comment>
<dbReference type="InterPro" id="IPR036271">
    <property type="entry name" value="Tet_transcr_reg_TetR-rel_C_sf"/>
</dbReference>
<evidence type="ECO:0000256" key="2">
    <source>
        <dbReference type="PROSITE-ProRule" id="PRU00335"/>
    </source>
</evidence>
<dbReference type="InterPro" id="IPR001647">
    <property type="entry name" value="HTH_TetR"/>
</dbReference>
<dbReference type="InterPro" id="IPR049397">
    <property type="entry name" value="EthR_C"/>
</dbReference>
<gene>
    <name evidence="5" type="ORF">K7C98_32255</name>
</gene>
<dbReference type="PANTHER" id="PTHR30055:SF184">
    <property type="entry name" value="HTH-TYPE TRANSCRIPTIONAL REGULATOR ETHR"/>
    <property type="match status" value="1"/>
</dbReference>
<keyword evidence="6" id="KW-1185">Reference proteome</keyword>
<dbReference type="RefSeq" id="WP_224195662.1">
    <property type="nucleotide sequence ID" value="NZ_JAIRAU010000044.1"/>
</dbReference>